<dbReference type="InterPro" id="IPR023074">
    <property type="entry name" value="HMG_CoA_Rdtase_cat_sf"/>
</dbReference>
<accession>A0A2T4S1X0</accession>
<dbReference type="SUPFAM" id="SSF56542">
    <property type="entry name" value="Substrate-binding domain of HMG-CoA reductase"/>
    <property type="match status" value="1"/>
</dbReference>
<gene>
    <name evidence="1" type="ORF">BUZ61_18590</name>
</gene>
<evidence type="ECO:0000313" key="2">
    <source>
        <dbReference type="Proteomes" id="UP000240400"/>
    </source>
</evidence>
<name>A0A2T4S1X0_9STAP</name>
<organism evidence="1 2">
    <name type="scientific">Staphylococcus nepalensis</name>
    <dbReference type="NCBI Taxonomy" id="214473"/>
    <lineage>
        <taxon>Bacteria</taxon>
        <taxon>Bacillati</taxon>
        <taxon>Bacillota</taxon>
        <taxon>Bacilli</taxon>
        <taxon>Bacillales</taxon>
        <taxon>Staphylococcaceae</taxon>
        <taxon>Staphylococcus</taxon>
    </lineage>
</organism>
<sequence length="95" mass="10465">MKALGKDFRHLSRQDKLQRLEDNGWISQESHQELLDIPLLSEEVADSLIENVITQGALPVGLLPDIIVDGKHYAVPMMVEEPSVVAAASYGSKLV</sequence>
<dbReference type="Proteomes" id="UP000240400">
    <property type="component" value="Unassembled WGS sequence"/>
</dbReference>
<dbReference type="Pfam" id="PF00368">
    <property type="entry name" value="HMG-CoA_red"/>
    <property type="match status" value="1"/>
</dbReference>
<feature type="non-terminal residue" evidence="1">
    <location>
        <position position="95"/>
    </location>
</feature>
<dbReference type="GO" id="GO:0015936">
    <property type="term" value="P:coenzyme A metabolic process"/>
    <property type="evidence" value="ECO:0007669"/>
    <property type="project" value="InterPro"/>
</dbReference>
<dbReference type="InterPro" id="IPR002202">
    <property type="entry name" value="HMG_CoA_Rdtase"/>
</dbReference>
<evidence type="ECO:0000313" key="1">
    <source>
        <dbReference type="EMBL" id="PTK38904.1"/>
    </source>
</evidence>
<dbReference type="Gene3D" id="3.90.770.10">
    <property type="entry name" value="3-hydroxy-3-methylglutaryl-coenzyme A Reductase, Chain A, domain 2"/>
    <property type="match status" value="1"/>
</dbReference>
<dbReference type="PANTHER" id="PTHR10572:SF24">
    <property type="entry name" value="3-HYDROXY-3-METHYLGLUTARYL-COENZYME A REDUCTASE"/>
    <property type="match status" value="1"/>
</dbReference>
<reference evidence="1 2" key="1">
    <citation type="journal article" date="2016" name="Front. Microbiol.">
        <title>Comprehensive Phylogenetic Analysis of Bovine Non-aureus Staphylococci Species Based on Whole-Genome Sequencing.</title>
        <authorList>
            <person name="Naushad S."/>
            <person name="Barkema H.W."/>
            <person name="Luby C."/>
            <person name="Condas L.A."/>
            <person name="Nobrega D.B."/>
            <person name="Carson D.A."/>
            <person name="De Buck J."/>
        </authorList>
    </citation>
    <scope>NUCLEOTIDE SEQUENCE [LARGE SCALE GENOMIC DNA]</scope>
    <source>
        <strain evidence="1 2">SNUC 4337</strain>
    </source>
</reference>
<dbReference type="AlphaFoldDB" id="A0A2T4S1X0"/>
<dbReference type="EMBL" id="PZHR01001026">
    <property type="protein sequence ID" value="PTK38904.1"/>
    <property type="molecule type" value="Genomic_DNA"/>
</dbReference>
<proteinExistence type="predicted"/>
<dbReference type="GO" id="GO:0004420">
    <property type="term" value="F:hydroxymethylglutaryl-CoA reductase (NADPH) activity"/>
    <property type="evidence" value="ECO:0007669"/>
    <property type="project" value="InterPro"/>
</dbReference>
<protein>
    <submittedName>
        <fullName evidence="1">3-hydroxy-3-methylglutaryl-CoA reductase</fullName>
    </submittedName>
</protein>
<dbReference type="PANTHER" id="PTHR10572">
    <property type="entry name" value="3-HYDROXY-3-METHYLGLUTARYL-COENZYME A REDUCTASE"/>
    <property type="match status" value="1"/>
</dbReference>
<dbReference type="InterPro" id="IPR009029">
    <property type="entry name" value="HMG_CoA_Rdtase_sub-bd_dom_sf"/>
</dbReference>
<comment type="caution">
    <text evidence="1">The sequence shown here is derived from an EMBL/GenBank/DDBJ whole genome shotgun (WGS) entry which is preliminary data.</text>
</comment>
<dbReference type="PROSITE" id="PS50065">
    <property type="entry name" value="HMG_COA_REDUCTASE_4"/>
    <property type="match status" value="1"/>
</dbReference>